<evidence type="ECO:0000313" key="2">
    <source>
        <dbReference type="EMBL" id="NCD69488.1"/>
    </source>
</evidence>
<gene>
    <name evidence="2" type="ORF">GSY63_08985</name>
</gene>
<feature type="transmembrane region" description="Helical" evidence="1">
    <location>
        <begin position="12"/>
        <end position="29"/>
    </location>
</feature>
<keyword evidence="1" id="KW-1133">Transmembrane helix</keyword>
<dbReference type="RefSeq" id="WP_166585456.1">
    <property type="nucleotide sequence ID" value="NZ_WWEO01000041.1"/>
</dbReference>
<reference evidence="2" key="1">
    <citation type="submission" date="2020-01" db="EMBL/GenBank/DDBJ databases">
        <authorList>
            <person name="Seo Y.L."/>
        </authorList>
    </citation>
    <scope>NUCLEOTIDE SEQUENCE</scope>
    <source>
        <strain evidence="2">R11</strain>
    </source>
</reference>
<keyword evidence="3" id="KW-1185">Reference proteome</keyword>
<comment type="caution">
    <text evidence="2">The sequence shown here is derived from an EMBL/GenBank/DDBJ whole genome shotgun (WGS) entry which is preliminary data.</text>
</comment>
<feature type="transmembrane region" description="Helical" evidence="1">
    <location>
        <begin position="35"/>
        <end position="55"/>
    </location>
</feature>
<organism evidence="2 3">
    <name type="scientific">Mucilaginibacter agri</name>
    <dbReference type="NCBI Taxonomy" id="2695265"/>
    <lineage>
        <taxon>Bacteria</taxon>
        <taxon>Pseudomonadati</taxon>
        <taxon>Bacteroidota</taxon>
        <taxon>Sphingobacteriia</taxon>
        <taxon>Sphingobacteriales</taxon>
        <taxon>Sphingobacteriaceae</taxon>
        <taxon>Mucilaginibacter</taxon>
    </lineage>
</organism>
<reference evidence="2" key="2">
    <citation type="submission" date="2020-10" db="EMBL/GenBank/DDBJ databases">
        <title>Mucilaginibacter sp. nov., isolated from soil.</title>
        <authorList>
            <person name="Jeon C.O."/>
        </authorList>
    </citation>
    <scope>NUCLEOTIDE SEQUENCE</scope>
    <source>
        <strain evidence="2">R11</strain>
    </source>
</reference>
<name>A0A966DRV5_9SPHI</name>
<evidence type="ECO:0000256" key="1">
    <source>
        <dbReference type="SAM" id="Phobius"/>
    </source>
</evidence>
<evidence type="ECO:0000313" key="3">
    <source>
        <dbReference type="Proteomes" id="UP000638732"/>
    </source>
</evidence>
<keyword evidence="1" id="KW-0812">Transmembrane</keyword>
<sequence>MTQHEEEKNFNYIYYVVAMISGMFVGAIIERGVIYILVGAILGLLTAGLFLKTLAKSSHD</sequence>
<keyword evidence="1" id="KW-0472">Membrane</keyword>
<dbReference type="AlphaFoldDB" id="A0A966DRV5"/>
<proteinExistence type="predicted"/>
<protein>
    <submittedName>
        <fullName evidence="2">Uncharacterized protein</fullName>
    </submittedName>
</protein>
<accession>A0A966DRV5</accession>
<dbReference type="Proteomes" id="UP000638732">
    <property type="component" value="Unassembled WGS sequence"/>
</dbReference>
<dbReference type="EMBL" id="WWEO01000041">
    <property type="protein sequence ID" value="NCD69488.1"/>
    <property type="molecule type" value="Genomic_DNA"/>
</dbReference>